<dbReference type="EMBL" id="KV423920">
    <property type="protein sequence ID" value="KZT61911.1"/>
    <property type="molecule type" value="Genomic_DNA"/>
</dbReference>
<dbReference type="AlphaFoldDB" id="A0A165JJ90"/>
<accession>A0A165JJ90</accession>
<name>A0A165JJ90_9BASI</name>
<gene>
    <name evidence="1" type="ORF">CALCODRAFT_329462</name>
</gene>
<sequence>MSEMLQTVPGSVISLCIQWSSARDMILKSDERTGLSAALSKLTHLEKLHINLNVSEPASVLDDALPYLTSLKELRCSGGSYSARIFLCLPPRLETLYMCYCSKESYLLIDPAALLHASAAVRRVTSGQLALQNFHYAMEGDLTIEGEFAEECQSAGIDFFGWSFYRDRLRPSTDGIGFPSLFDV</sequence>
<protein>
    <submittedName>
        <fullName evidence="1">Uncharacterized protein</fullName>
    </submittedName>
</protein>
<dbReference type="InterPro" id="IPR032675">
    <property type="entry name" value="LRR_dom_sf"/>
</dbReference>
<proteinExistence type="predicted"/>
<dbReference type="Gene3D" id="3.80.10.10">
    <property type="entry name" value="Ribonuclease Inhibitor"/>
    <property type="match status" value="1"/>
</dbReference>
<dbReference type="STRING" id="1353952.A0A165JJ90"/>
<keyword evidence="2" id="KW-1185">Reference proteome</keyword>
<dbReference type="Proteomes" id="UP000076842">
    <property type="component" value="Unassembled WGS sequence"/>
</dbReference>
<dbReference type="InParanoid" id="A0A165JJ90"/>
<dbReference type="SUPFAM" id="SSF52058">
    <property type="entry name" value="L domain-like"/>
    <property type="match status" value="1"/>
</dbReference>
<reference evidence="1 2" key="1">
    <citation type="journal article" date="2016" name="Mol. Biol. Evol.">
        <title>Comparative Genomics of Early-Diverging Mushroom-Forming Fungi Provides Insights into the Origins of Lignocellulose Decay Capabilities.</title>
        <authorList>
            <person name="Nagy L.G."/>
            <person name="Riley R."/>
            <person name="Tritt A."/>
            <person name="Adam C."/>
            <person name="Daum C."/>
            <person name="Floudas D."/>
            <person name="Sun H."/>
            <person name="Yadav J.S."/>
            <person name="Pangilinan J."/>
            <person name="Larsson K.H."/>
            <person name="Matsuura K."/>
            <person name="Barry K."/>
            <person name="Labutti K."/>
            <person name="Kuo R."/>
            <person name="Ohm R.A."/>
            <person name="Bhattacharya S.S."/>
            <person name="Shirouzu T."/>
            <person name="Yoshinaga Y."/>
            <person name="Martin F.M."/>
            <person name="Grigoriev I.V."/>
            <person name="Hibbett D.S."/>
        </authorList>
    </citation>
    <scope>NUCLEOTIDE SEQUENCE [LARGE SCALE GENOMIC DNA]</scope>
    <source>
        <strain evidence="1 2">HHB12733</strain>
    </source>
</reference>
<organism evidence="1 2">
    <name type="scientific">Calocera cornea HHB12733</name>
    <dbReference type="NCBI Taxonomy" id="1353952"/>
    <lineage>
        <taxon>Eukaryota</taxon>
        <taxon>Fungi</taxon>
        <taxon>Dikarya</taxon>
        <taxon>Basidiomycota</taxon>
        <taxon>Agaricomycotina</taxon>
        <taxon>Dacrymycetes</taxon>
        <taxon>Dacrymycetales</taxon>
        <taxon>Dacrymycetaceae</taxon>
        <taxon>Calocera</taxon>
    </lineage>
</organism>
<evidence type="ECO:0000313" key="1">
    <source>
        <dbReference type="EMBL" id="KZT61911.1"/>
    </source>
</evidence>
<evidence type="ECO:0000313" key="2">
    <source>
        <dbReference type="Proteomes" id="UP000076842"/>
    </source>
</evidence>